<reference evidence="2" key="1">
    <citation type="submission" date="2017-01" db="EMBL/GenBank/DDBJ databases">
        <authorList>
            <person name="Varghese N."/>
            <person name="Submissions S."/>
        </authorList>
    </citation>
    <scope>NUCLEOTIDE SEQUENCE [LARGE SCALE GENOMIC DNA]</scope>
    <source>
        <strain evidence="2">ATCC 12950</strain>
    </source>
</reference>
<dbReference type="Proteomes" id="UP000186096">
    <property type="component" value="Unassembled WGS sequence"/>
</dbReference>
<protein>
    <submittedName>
        <fullName evidence="1">Uncharacterized protein</fullName>
    </submittedName>
</protein>
<evidence type="ECO:0000313" key="2">
    <source>
        <dbReference type="Proteomes" id="UP000186096"/>
    </source>
</evidence>
<dbReference type="AlphaFoldDB" id="A0A1N7DTJ4"/>
<accession>A0A1N7DTJ4</accession>
<dbReference type="RefSeq" id="WP_076437263.1">
    <property type="nucleotide sequence ID" value="NZ_FTNI01000015.1"/>
</dbReference>
<proteinExistence type="predicted"/>
<evidence type="ECO:0000313" key="1">
    <source>
        <dbReference type="EMBL" id="SIR79213.1"/>
    </source>
</evidence>
<keyword evidence="2" id="KW-1185">Reference proteome</keyword>
<gene>
    <name evidence="1" type="ORF">SAMN05421833_115174</name>
</gene>
<name>A0A1N7DTJ4_9ACTN</name>
<sequence length="131" mass="13554">MDIAAMALAATAGQALVQAMVTDGWAGVRAKVARLLSRGDQDQEQRELDELDEAAGAVRAEAIPASVMAGHLQGRIQALLENYPESVAEIEALVAGLGDTGSINIHVGGNVSGQIIAGSNNNATFRVIHKP</sequence>
<dbReference type="OrthoDB" id="138992at85012"/>
<dbReference type="EMBL" id="FTNI01000015">
    <property type="protein sequence ID" value="SIR79213.1"/>
    <property type="molecule type" value="Genomic_DNA"/>
</dbReference>
<organism evidence="1 2">
    <name type="scientific">Microbispora rosea</name>
    <dbReference type="NCBI Taxonomy" id="58117"/>
    <lineage>
        <taxon>Bacteria</taxon>
        <taxon>Bacillati</taxon>
        <taxon>Actinomycetota</taxon>
        <taxon>Actinomycetes</taxon>
        <taxon>Streptosporangiales</taxon>
        <taxon>Streptosporangiaceae</taxon>
        <taxon>Microbispora</taxon>
    </lineage>
</organism>